<organism evidence="4 5">
    <name type="scientific">Verrucomicrobia subdivision 6 bacterium BACL9 MAG-120820-bin42</name>
    <dbReference type="NCBI Taxonomy" id="1655634"/>
    <lineage>
        <taxon>Bacteria</taxon>
        <taxon>Pseudomonadati</taxon>
        <taxon>Verrucomicrobiota</taxon>
        <taxon>Verrucomicrobiia</taxon>
        <taxon>Verrucomicrobiales</taxon>
        <taxon>Verrucomicrobia subdivision 6</taxon>
    </lineage>
</organism>
<dbReference type="InterPro" id="IPR010376">
    <property type="entry name" value="GBBH-like_N"/>
</dbReference>
<proteinExistence type="predicted"/>
<dbReference type="InterPro" id="IPR038492">
    <property type="entry name" value="GBBH-like_N_sf"/>
</dbReference>
<keyword evidence="1" id="KW-0479">Metal-binding</keyword>
<dbReference type="Pfam" id="PF06155">
    <property type="entry name" value="GBBH-like_N"/>
    <property type="match status" value="1"/>
</dbReference>
<dbReference type="AlphaFoldDB" id="A0A0R2XG18"/>
<reference evidence="4 5" key="1">
    <citation type="submission" date="2015-10" db="EMBL/GenBank/DDBJ databases">
        <title>Metagenome-Assembled Genomes uncover a global brackish microbiome.</title>
        <authorList>
            <person name="Hugerth L.W."/>
            <person name="Larsson J."/>
            <person name="Alneberg J."/>
            <person name="Lindh M.V."/>
            <person name="Legrand C."/>
            <person name="Pinhassi J."/>
            <person name="Andersson A.F."/>
        </authorList>
    </citation>
    <scope>NUCLEOTIDE SEQUENCE [LARGE SCALE GENOMIC DNA]</scope>
    <source>
        <strain evidence="4">BACL9 MAG-120820-bin42</strain>
    </source>
</reference>
<gene>
    <name evidence="4" type="ORF">ABS32_01190</name>
</gene>
<keyword evidence="2" id="KW-0408">Iron</keyword>
<sequence>MEAPTDLQVIGSELAIRWPDGEESFYPLEQVRRRCPCAACCGEPGLTRPVPAQTSSLTAESFRLRGMQTVGGYGIQPTWEDGHGTGIYSWEYLKKISARMGSDER</sequence>
<accession>A0A0R2XG18</accession>
<dbReference type="EMBL" id="LIDM01000023">
    <property type="protein sequence ID" value="KRP33139.1"/>
    <property type="molecule type" value="Genomic_DNA"/>
</dbReference>
<comment type="caution">
    <text evidence="4">The sequence shown here is derived from an EMBL/GenBank/DDBJ whole genome shotgun (WGS) entry which is preliminary data.</text>
</comment>
<dbReference type="Gene3D" id="3.30.2020.30">
    <property type="match status" value="1"/>
</dbReference>
<evidence type="ECO:0000313" key="4">
    <source>
        <dbReference type="EMBL" id="KRP33139.1"/>
    </source>
</evidence>
<feature type="domain" description="Gamma-butyrobetaine hydroxylase-like N-terminal" evidence="3">
    <location>
        <begin position="11"/>
        <end position="93"/>
    </location>
</feature>
<dbReference type="GO" id="GO:0046872">
    <property type="term" value="F:metal ion binding"/>
    <property type="evidence" value="ECO:0007669"/>
    <property type="project" value="UniProtKB-KW"/>
</dbReference>
<evidence type="ECO:0000259" key="3">
    <source>
        <dbReference type="Pfam" id="PF06155"/>
    </source>
</evidence>
<dbReference type="PANTHER" id="PTHR35303">
    <property type="entry name" value="OS02G0197800 PROTEIN"/>
    <property type="match status" value="1"/>
</dbReference>
<protein>
    <recommendedName>
        <fullName evidence="3">Gamma-butyrobetaine hydroxylase-like N-terminal domain-containing protein</fullName>
    </recommendedName>
</protein>
<evidence type="ECO:0000256" key="1">
    <source>
        <dbReference type="ARBA" id="ARBA00022723"/>
    </source>
</evidence>
<dbReference type="Proteomes" id="UP000051557">
    <property type="component" value="Unassembled WGS sequence"/>
</dbReference>
<name>A0A0R2XG18_9BACT</name>
<evidence type="ECO:0000313" key="5">
    <source>
        <dbReference type="Proteomes" id="UP000051557"/>
    </source>
</evidence>
<evidence type="ECO:0000256" key="2">
    <source>
        <dbReference type="ARBA" id="ARBA00023004"/>
    </source>
</evidence>